<keyword evidence="1" id="KW-0862">Zinc</keyword>
<dbReference type="PANTHER" id="PTHR12993:SF29">
    <property type="entry name" value="BLR3841 PROTEIN"/>
    <property type="match status" value="1"/>
</dbReference>
<dbReference type="SUPFAM" id="SSF102588">
    <property type="entry name" value="LmbE-like"/>
    <property type="match status" value="1"/>
</dbReference>
<dbReference type="InterPro" id="IPR003737">
    <property type="entry name" value="GlcNAc_PI_deacetylase-related"/>
</dbReference>
<gene>
    <name evidence="2" type="ORF">SAMN05421630_112103</name>
</gene>
<dbReference type="STRING" id="530584.SAMN05421630_112103"/>
<dbReference type="Gene3D" id="3.40.50.150">
    <property type="entry name" value="Vaccinia Virus protein VP39"/>
    <property type="match status" value="1"/>
</dbReference>
<dbReference type="OrthoDB" id="116799at2"/>
<dbReference type="EMBL" id="FMZE01000012">
    <property type="protein sequence ID" value="SDD77722.1"/>
    <property type="molecule type" value="Genomic_DNA"/>
</dbReference>
<keyword evidence="3" id="KW-1185">Reference proteome</keyword>
<dbReference type="InterPro" id="IPR029063">
    <property type="entry name" value="SAM-dependent_MTases_sf"/>
</dbReference>
<accession>A0A222VTF9</accession>
<protein>
    <submittedName>
        <fullName evidence="2">N-acetylglucosaminyl deacetylase, LmbE family</fullName>
    </submittedName>
</protein>
<evidence type="ECO:0000313" key="2">
    <source>
        <dbReference type="EMBL" id="SDD77722.1"/>
    </source>
</evidence>
<organism evidence="2 3">
    <name type="scientific">Prauserella marina</name>
    <dbReference type="NCBI Taxonomy" id="530584"/>
    <lineage>
        <taxon>Bacteria</taxon>
        <taxon>Bacillati</taxon>
        <taxon>Actinomycetota</taxon>
        <taxon>Actinomycetes</taxon>
        <taxon>Pseudonocardiales</taxon>
        <taxon>Pseudonocardiaceae</taxon>
        <taxon>Prauserella</taxon>
    </lineage>
</organism>
<dbReference type="GO" id="GO:0016811">
    <property type="term" value="F:hydrolase activity, acting on carbon-nitrogen (but not peptide) bonds, in linear amides"/>
    <property type="evidence" value="ECO:0007669"/>
    <property type="project" value="TreeGrafter"/>
</dbReference>
<dbReference type="Pfam" id="PF02585">
    <property type="entry name" value="PIG-L"/>
    <property type="match status" value="1"/>
</dbReference>
<sequence>MNDPLPFDLRDIRTATVVAAHPDDETLGAAGFLQRLHSEGVSVSLVVATDGEAAFPRSDHRLRKQLGELRRAELTDSLTRLGIGDVEPLWLGLPDSGLSEHAATLTGELRVLLRDSDVCLAPWPGDPHPDHREAGLATLHAAPDNARCLSYPIWMWHQLSPHDSGIPWHRAVRYALTGAERTAKAKAISAFVSQTTPGPHGEEPILPPEVLAHFEGEEELFFHERPGRSASARRFAELYRASPDPWKTETRWYERRKRSVALSSLPLPHYGTIIEPACGNGNLTRELAARCDRLLAFDPVPDAVAAARTATSGMSHVDIDVATLPEGLTGQADLLVLSEILYYLGDADLAETIARSATVSRRGGHVLAVHWKPWAPDAPRDGWDAHRRLLTHPGFEPLVAHDDEEFLLHVLQRR</sequence>
<dbReference type="InterPro" id="IPR024078">
    <property type="entry name" value="LmbE-like_dom_sf"/>
</dbReference>
<dbReference type="Proteomes" id="UP000199494">
    <property type="component" value="Unassembled WGS sequence"/>
</dbReference>
<proteinExistence type="predicted"/>
<dbReference type="KEGG" id="pmad:BAY61_21945"/>
<reference evidence="2 3" key="1">
    <citation type="submission" date="2016-10" db="EMBL/GenBank/DDBJ databases">
        <authorList>
            <person name="de Groot N.N."/>
        </authorList>
    </citation>
    <scope>NUCLEOTIDE SEQUENCE [LARGE SCALE GENOMIC DNA]</scope>
    <source>
        <strain evidence="2 3">CGMCC 4.5506</strain>
    </source>
</reference>
<dbReference type="AlphaFoldDB" id="A0A222VTF9"/>
<dbReference type="CDD" id="cd02440">
    <property type="entry name" value="AdoMet_MTases"/>
    <property type="match status" value="1"/>
</dbReference>
<evidence type="ECO:0000313" key="3">
    <source>
        <dbReference type="Proteomes" id="UP000199494"/>
    </source>
</evidence>
<dbReference type="GO" id="GO:0009312">
    <property type="term" value="P:oligosaccharide biosynthetic process"/>
    <property type="evidence" value="ECO:0007669"/>
    <property type="project" value="InterPro"/>
</dbReference>
<dbReference type="Pfam" id="PF05401">
    <property type="entry name" value="NodS"/>
    <property type="match status" value="1"/>
</dbReference>
<dbReference type="RefSeq" id="WP_091809657.1">
    <property type="nucleotide sequence ID" value="NZ_CP016353.1"/>
</dbReference>
<dbReference type="PANTHER" id="PTHR12993">
    <property type="entry name" value="N-ACETYLGLUCOSAMINYL-PHOSPHATIDYLINOSITOL DE-N-ACETYLASE-RELATED"/>
    <property type="match status" value="1"/>
</dbReference>
<dbReference type="SUPFAM" id="SSF53335">
    <property type="entry name" value="S-adenosyl-L-methionine-dependent methyltransferases"/>
    <property type="match status" value="1"/>
</dbReference>
<name>A0A222VTF9_9PSEU</name>
<dbReference type="GO" id="GO:0008757">
    <property type="term" value="F:S-adenosylmethionine-dependent methyltransferase activity"/>
    <property type="evidence" value="ECO:0007669"/>
    <property type="project" value="InterPro"/>
</dbReference>
<dbReference type="Gene3D" id="3.40.50.10320">
    <property type="entry name" value="LmbE-like"/>
    <property type="match status" value="1"/>
</dbReference>
<dbReference type="InterPro" id="IPR008715">
    <property type="entry name" value="SAM-MeTfrase_NodS-like"/>
</dbReference>
<evidence type="ECO:0000256" key="1">
    <source>
        <dbReference type="ARBA" id="ARBA00022833"/>
    </source>
</evidence>
<dbReference type="GO" id="GO:0016137">
    <property type="term" value="P:glycoside metabolic process"/>
    <property type="evidence" value="ECO:0007669"/>
    <property type="project" value="UniProtKB-ARBA"/>
</dbReference>